<dbReference type="AlphaFoldDB" id="I3SNL0"/>
<sequence length="25" mass="2925">MGQLQGSPRSPRPVYYGPRFNNYCH</sequence>
<organism evidence="1">
    <name type="scientific">Medicago truncatula</name>
    <name type="common">Barrel medic</name>
    <name type="synonym">Medicago tribuloides</name>
    <dbReference type="NCBI Taxonomy" id="3880"/>
    <lineage>
        <taxon>Eukaryota</taxon>
        <taxon>Viridiplantae</taxon>
        <taxon>Streptophyta</taxon>
        <taxon>Embryophyta</taxon>
        <taxon>Tracheophyta</taxon>
        <taxon>Spermatophyta</taxon>
        <taxon>Magnoliopsida</taxon>
        <taxon>eudicotyledons</taxon>
        <taxon>Gunneridae</taxon>
        <taxon>Pentapetalae</taxon>
        <taxon>rosids</taxon>
        <taxon>fabids</taxon>
        <taxon>Fabales</taxon>
        <taxon>Fabaceae</taxon>
        <taxon>Papilionoideae</taxon>
        <taxon>50 kb inversion clade</taxon>
        <taxon>NPAAA clade</taxon>
        <taxon>Hologalegina</taxon>
        <taxon>IRL clade</taxon>
        <taxon>Trifolieae</taxon>
        <taxon>Medicago</taxon>
    </lineage>
</organism>
<accession>I3SNL0</accession>
<dbReference type="EMBL" id="BT142058">
    <property type="protein sequence ID" value="AFK41852.1"/>
    <property type="molecule type" value="mRNA"/>
</dbReference>
<proteinExistence type="evidence at transcript level"/>
<evidence type="ECO:0000313" key="1">
    <source>
        <dbReference type="EMBL" id="AFK41852.1"/>
    </source>
</evidence>
<name>I3SNL0_MEDTR</name>
<reference evidence="1" key="1">
    <citation type="submission" date="2012-05" db="EMBL/GenBank/DDBJ databases">
        <authorList>
            <person name="Krishnakumar V."/>
            <person name="Cheung F."/>
            <person name="Xiao Y."/>
            <person name="Chan A."/>
            <person name="Moskal W.A."/>
            <person name="Town C.D."/>
        </authorList>
    </citation>
    <scope>NUCLEOTIDE SEQUENCE</scope>
</reference>
<protein>
    <submittedName>
        <fullName evidence="1">Uncharacterized protein</fullName>
    </submittedName>
</protein>